<gene>
    <name evidence="2" type="ORF">LS77_002705</name>
</gene>
<evidence type="ECO:0000256" key="1">
    <source>
        <dbReference type="SAM" id="SignalP"/>
    </source>
</evidence>
<protein>
    <recommendedName>
        <fullName evidence="4">Outer membrane beta-barrel protein</fullName>
    </recommendedName>
</protein>
<keyword evidence="1" id="KW-0732">Signal</keyword>
<dbReference type="AlphaFoldDB" id="A0A6D2CCK3"/>
<dbReference type="EMBL" id="JRPH02000006">
    <property type="protein sequence ID" value="TLE05616.1"/>
    <property type="molecule type" value="Genomic_DNA"/>
</dbReference>
<name>A0A6D2CCK3_9HELI</name>
<feature type="signal peptide" evidence="1">
    <location>
        <begin position="1"/>
        <end position="23"/>
    </location>
</feature>
<evidence type="ECO:0008006" key="4">
    <source>
        <dbReference type="Google" id="ProtNLM"/>
    </source>
</evidence>
<evidence type="ECO:0000313" key="2">
    <source>
        <dbReference type="EMBL" id="TLE05616.1"/>
    </source>
</evidence>
<comment type="caution">
    <text evidence="2">The sequence shown here is derived from an EMBL/GenBank/DDBJ whole genome shotgun (WGS) entry which is preliminary data.</text>
</comment>
<organism evidence="2 3">
    <name type="scientific">Helicobacter bilis</name>
    <dbReference type="NCBI Taxonomy" id="37372"/>
    <lineage>
        <taxon>Bacteria</taxon>
        <taxon>Pseudomonadati</taxon>
        <taxon>Campylobacterota</taxon>
        <taxon>Epsilonproteobacteria</taxon>
        <taxon>Campylobacterales</taxon>
        <taxon>Helicobacteraceae</taxon>
        <taxon>Helicobacter</taxon>
    </lineage>
</organism>
<feature type="chain" id="PRO_5030150984" description="Outer membrane beta-barrel protein" evidence="1">
    <location>
        <begin position="24"/>
        <end position="203"/>
    </location>
</feature>
<sequence>MECVVRCYKVLFICLCVVSLLFAEGDLSVGEKADVEQLELAGGDSFEYDIDNKIRRAKSSVQVGVGINFTHNVDTKALQVNASVALGYSYFFHKTFGVRLNGIFDNTQTSYFGGVGLDVMWDFIQTEPFGFGVLVGSSAGYTERYGTYKNGGFLGYFHVGLGMVFDGGRSRLDGITRIPYNTIGTAGQTSTDITYVLMYSYTF</sequence>
<accession>A0A6D2CCK3</accession>
<evidence type="ECO:0000313" key="3">
    <source>
        <dbReference type="Proteomes" id="UP000029870"/>
    </source>
</evidence>
<dbReference type="Proteomes" id="UP000029870">
    <property type="component" value="Unassembled WGS sequence"/>
</dbReference>
<proteinExistence type="predicted"/>
<reference evidence="2 3" key="1">
    <citation type="journal article" date="2014" name="Genome Announc.">
        <title>Draft genome sequences of eight enterohepatic helicobacter species isolated from both laboratory and wild rodents.</title>
        <authorList>
            <person name="Sheh A."/>
            <person name="Shen Z."/>
            <person name="Fox J.G."/>
        </authorList>
    </citation>
    <scope>NUCLEOTIDE SEQUENCE [LARGE SCALE GENOMIC DNA]</scope>
    <source>
        <strain evidence="2 3">Missouri</strain>
    </source>
</reference>